<protein>
    <submittedName>
        <fullName evidence="1">Uncharacterized protein</fullName>
    </submittedName>
</protein>
<dbReference type="AlphaFoldDB" id="A0A2G3E6W6"/>
<name>A0A2G3E6W6_9FIRM</name>
<gene>
    <name evidence="1" type="ORF">CSX00_13010</name>
</gene>
<proteinExistence type="predicted"/>
<evidence type="ECO:0000313" key="1">
    <source>
        <dbReference type="EMBL" id="PHU38987.1"/>
    </source>
</evidence>
<comment type="caution">
    <text evidence="1">The sequence shown here is derived from an EMBL/GenBank/DDBJ whole genome shotgun (WGS) entry which is preliminary data.</text>
</comment>
<dbReference type="EMBL" id="PDYH01000060">
    <property type="protein sequence ID" value="PHU38987.1"/>
    <property type="molecule type" value="Genomic_DNA"/>
</dbReference>
<evidence type="ECO:0000313" key="2">
    <source>
        <dbReference type="Proteomes" id="UP000224317"/>
    </source>
</evidence>
<dbReference type="RefSeq" id="WP_099413969.1">
    <property type="nucleotide sequence ID" value="NZ_PDYH01000060.1"/>
</dbReference>
<reference evidence="1" key="1">
    <citation type="submission" date="2017-10" db="EMBL/GenBank/DDBJ databases">
        <title>Resolving the taxonomy of Roseburia spp., Eubacterium rectale and Agathobacter spp. through phylogenomic analysis.</title>
        <authorList>
            <person name="Sheridan P.O."/>
            <person name="Walker A.W."/>
            <person name="Duncan S.H."/>
            <person name="Scott K.P."/>
            <person name="Toole P.W.O."/>
            <person name="Luis P."/>
            <person name="Flint H.J."/>
        </authorList>
    </citation>
    <scope>NUCLEOTIDE SEQUENCE [LARGE SCALE GENOMIC DNA]</scope>
    <source>
        <strain evidence="1">JK10</strain>
    </source>
</reference>
<dbReference type="Proteomes" id="UP000224317">
    <property type="component" value="Unassembled WGS sequence"/>
</dbReference>
<keyword evidence="2" id="KW-1185">Reference proteome</keyword>
<sequence length="227" mass="27065">MGKIFKHKLTTRQKEILERTKLPNNWEELSTYHRRIIKRIEKMIKYLEKKYGKKFYYKGYIPENKLFFDKESLLVYAEGDDPEVDCFAVEPKGFGFTDEYAWVIQTPIVQKEMEEKLAGIFEGQNYKMFVELTGVSDEGVVKWIDICIYIDNKDTSVTDSIMDRIVEALSSETREWDLTMYCFKKPVVDSIPSKEHNRSFESDDVYCMYDSNRVDRREGRGWERNDR</sequence>
<organism evidence="1 2">
    <name type="scientific">Pseudobutyrivibrio ruminis</name>
    <dbReference type="NCBI Taxonomy" id="46206"/>
    <lineage>
        <taxon>Bacteria</taxon>
        <taxon>Bacillati</taxon>
        <taxon>Bacillota</taxon>
        <taxon>Clostridia</taxon>
        <taxon>Lachnospirales</taxon>
        <taxon>Lachnospiraceae</taxon>
        <taxon>Pseudobutyrivibrio</taxon>
    </lineage>
</organism>
<accession>A0A2G3E6W6</accession>